<dbReference type="InterPro" id="IPR044492">
    <property type="entry name" value="P_typ_ATPase_HD_dom"/>
</dbReference>
<keyword evidence="9 10" id="KW-0472">Membrane</keyword>
<dbReference type="Pfam" id="PF08282">
    <property type="entry name" value="Hydrolase_3"/>
    <property type="match status" value="1"/>
</dbReference>
<evidence type="ECO:0000256" key="1">
    <source>
        <dbReference type="ARBA" id="ARBA00004141"/>
    </source>
</evidence>
<dbReference type="InterPro" id="IPR036412">
    <property type="entry name" value="HAD-like_sf"/>
</dbReference>
<dbReference type="GO" id="GO:0005388">
    <property type="term" value="F:P-type calcium transporter activity"/>
    <property type="evidence" value="ECO:0007669"/>
    <property type="project" value="TreeGrafter"/>
</dbReference>
<evidence type="ECO:0000256" key="9">
    <source>
        <dbReference type="ARBA" id="ARBA00023136"/>
    </source>
</evidence>
<dbReference type="InterPro" id="IPR001757">
    <property type="entry name" value="P_typ_ATPase"/>
</dbReference>
<evidence type="ECO:0000256" key="2">
    <source>
        <dbReference type="ARBA" id="ARBA00022692"/>
    </source>
</evidence>
<feature type="transmembrane region" description="Helical" evidence="10">
    <location>
        <begin position="292"/>
        <end position="320"/>
    </location>
</feature>
<dbReference type="SFLD" id="SFLDF00027">
    <property type="entry name" value="p-type_atpase"/>
    <property type="match status" value="1"/>
</dbReference>
<feature type="domain" description="Cation-transporting P-type ATPase N-terminal" evidence="11">
    <location>
        <begin position="22"/>
        <end position="95"/>
    </location>
</feature>
<feature type="transmembrane region" description="Helical" evidence="10">
    <location>
        <begin position="796"/>
        <end position="814"/>
    </location>
</feature>
<dbReference type="GO" id="GO:0046872">
    <property type="term" value="F:metal ion binding"/>
    <property type="evidence" value="ECO:0007669"/>
    <property type="project" value="UniProtKB-KW"/>
</dbReference>
<comment type="subcellular location">
    <subcellularLocation>
        <location evidence="1">Membrane</location>
        <topology evidence="1">Multi-pass membrane protein</topology>
    </subcellularLocation>
</comment>
<evidence type="ECO:0000256" key="3">
    <source>
        <dbReference type="ARBA" id="ARBA00022723"/>
    </source>
</evidence>
<dbReference type="PROSITE" id="PS00154">
    <property type="entry name" value="ATPASE_E1_E2"/>
    <property type="match status" value="1"/>
</dbReference>
<dbReference type="InterPro" id="IPR023299">
    <property type="entry name" value="ATPase_P-typ_cyto_dom_N"/>
</dbReference>
<organism evidence="12 13">
    <name type="scientific">Candidatus Magasanikbacteria bacterium CG10_big_fil_rev_8_21_14_0_10_42_10</name>
    <dbReference type="NCBI Taxonomy" id="1974649"/>
    <lineage>
        <taxon>Bacteria</taxon>
        <taxon>Candidatus Magasanikiibacteriota</taxon>
    </lineage>
</organism>
<dbReference type="SMART" id="SM00831">
    <property type="entry name" value="Cation_ATPase_N"/>
    <property type="match status" value="1"/>
</dbReference>
<reference evidence="13" key="1">
    <citation type="submission" date="2017-09" db="EMBL/GenBank/DDBJ databases">
        <title>Depth-based differentiation of microbial function through sediment-hosted aquifers and enrichment of novel symbionts in the deep terrestrial subsurface.</title>
        <authorList>
            <person name="Probst A.J."/>
            <person name="Ladd B."/>
            <person name="Jarett J.K."/>
            <person name="Geller-Mcgrath D.E."/>
            <person name="Sieber C.M.K."/>
            <person name="Emerson J.B."/>
            <person name="Anantharaman K."/>
            <person name="Thomas B.C."/>
            <person name="Malmstrom R."/>
            <person name="Stieglmeier M."/>
            <person name="Klingl A."/>
            <person name="Woyke T."/>
            <person name="Ryan C.M."/>
            <person name="Banfield J.F."/>
        </authorList>
    </citation>
    <scope>NUCLEOTIDE SEQUENCE [LARGE SCALE GENOMIC DNA]</scope>
</reference>
<dbReference type="Pfam" id="PF00122">
    <property type="entry name" value="E1-E2_ATPase"/>
    <property type="match status" value="1"/>
</dbReference>
<keyword evidence="8 10" id="KW-1133">Transmembrane helix</keyword>
<dbReference type="Proteomes" id="UP000231530">
    <property type="component" value="Unassembled WGS sequence"/>
</dbReference>
<evidence type="ECO:0000256" key="6">
    <source>
        <dbReference type="ARBA" id="ARBA00022842"/>
    </source>
</evidence>
<dbReference type="InterPro" id="IPR023298">
    <property type="entry name" value="ATPase_P-typ_TM_dom_sf"/>
</dbReference>
<accession>A0A2H0TX54</accession>
<keyword evidence="7" id="KW-1278">Translocase</keyword>
<name>A0A2H0TX54_9BACT</name>
<dbReference type="PANTHER" id="PTHR24093">
    <property type="entry name" value="CATION TRANSPORTING ATPASE"/>
    <property type="match status" value="1"/>
</dbReference>
<dbReference type="InterPro" id="IPR023214">
    <property type="entry name" value="HAD_sf"/>
</dbReference>
<dbReference type="Gene3D" id="3.40.50.1000">
    <property type="entry name" value="HAD superfamily/HAD-like"/>
    <property type="match status" value="1"/>
</dbReference>
<dbReference type="Pfam" id="PF00690">
    <property type="entry name" value="Cation_ATPase_N"/>
    <property type="match status" value="1"/>
</dbReference>
<dbReference type="Gene3D" id="3.40.1110.10">
    <property type="entry name" value="Calcium-transporting ATPase, cytoplasmic domain N"/>
    <property type="match status" value="1"/>
</dbReference>
<dbReference type="GO" id="GO:0005886">
    <property type="term" value="C:plasma membrane"/>
    <property type="evidence" value="ECO:0007669"/>
    <property type="project" value="TreeGrafter"/>
</dbReference>
<dbReference type="Gene3D" id="2.70.150.10">
    <property type="entry name" value="Calcium-transporting ATPase, cytoplasmic transduction domain A"/>
    <property type="match status" value="1"/>
</dbReference>
<dbReference type="NCBIfam" id="TIGR01494">
    <property type="entry name" value="ATPase_P-type"/>
    <property type="match status" value="2"/>
</dbReference>
<evidence type="ECO:0000256" key="4">
    <source>
        <dbReference type="ARBA" id="ARBA00022741"/>
    </source>
</evidence>
<dbReference type="InterPro" id="IPR004014">
    <property type="entry name" value="ATPase_P-typ_cation-transptr_N"/>
</dbReference>
<comment type="caution">
    <text evidence="12">The sequence shown here is derived from an EMBL/GenBank/DDBJ whole genome shotgun (WGS) entry which is preliminary data.</text>
</comment>
<evidence type="ECO:0000256" key="10">
    <source>
        <dbReference type="SAM" id="Phobius"/>
    </source>
</evidence>
<feature type="transmembrane region" description="Helical" evidence="10">
    <location>
        <begin position="103"/>
        <end position="122"/>
    </location>
</feature>
<dbReference type="GO" id="GO:0005524">
    <property type="term" value="F:ATP binding"/>
    <property type="evidence" value="ECO:0007669"/>
    <property type="project" value="UniProtKB-KW"/>
</dbReference>
<dbReference type="SUPFAM" id="SSF81665">
    <property type="entry name" value="Calcium ATPase, transmembrane domain M"/>
    <property type="match status" value="1"/>
</dbReference>
<evidence type="ECO:0000259" key="11">
    <source>
        <dbReference type="SMART" id="SM00831"/>
    </source>
</evidence>
<dbReference type="Pfam" id="PF00689">
    <property type="entry name" value="Cation_ATPase_C"/>
    <property type="match status" value="1"/>
</dbReference>
<protein>
    <recommendedName>
        <fullName evidence="11">Cation-transporting P-type ATPase N-terminal domain-containing protein</fullName>
    </recommendedName>
</protein>
<dbReference type="Pfam" id="PF13246">
    <property type="entry name" value="Cation_ATPase"/>
    <property type="match status" value="1"/>
</dbReference>
<dbReference type="InterPro" id="IPR059000">
    <property type="entry name" value="ATPase_P-type_domA"/>
</dbReference>
<evidence type="ECO:0000256" key="8">
    <source>
        <dbReference type="ARBA" id="ARBA00022989"/>
    </source>
</evidence>
<dbReference type="PRINTS" id="PR00119">
    <property type="entry name" value="CATATPASE"/>
</dbReference>
<sequence>MWQYQGHHVRKYTQKWYNVHMDSYQKTIPQLYTYLSTNENGLPETEVTKRQLSIGKNVIHIEKDVSFLKLVLHQFNNYLAWLLIFIAAFAFFSGFYFHLNEQIIDGTIITIIVVLNVFIGAYQDYKSEKTAQLLKSVLKNEAIVMRHGVRYTVNAEELVPGDIIFLEEGDKIPADCRLVASNELKINESMLTGESTHVFKDIRTLKKTLPLAERKNMVYMNTYVVNGSATCVVIGTGKQTEIGTIAQSFEGTDAPSPFVDEVDSASKKITYVAIALILIVLGIFFVKGNDWISIFMIGSALVIGSIPEGLPAIVTFSLAIGSLRLAKKHVLVKTKSLLETLGSVDVLCTDKTGTLTENMMTVKKLFFEMQEHTSVDELSPLSYTMFTNCALLVNEAKDTVKGLHGEAEDIALIQFFQTLGVDIRKVKAAHDTISFAPFSSERKYASSLNTIDGKYINFRKGAPEIILEECDTIIEHGKIKKISKKDRTTILAALKQCSDNALRSIAFSYAPTSHNAKKAKEQDHHTFIGFVGIYDAPKEGVQKTIKAMYNAGIEVKMITGDNVYTATAIAKECGFQHIEAVTWEELKNLSPTALQEKVNTCNVFARMSPEFKLKIVEALQETGRRVAITGDGVNDVPALKKAEVGIAMGKKGTDIAKEAADLILLDDNLFSILAGIKEGRTIFSNVRKIINYLLTANIAEVFVVFLGSMFGVTPFLAIQLLWVNFVTDIAPAMALGSDPSHKDIMKKKPTGKHEKLINKKITLLTIFIGLKKVIIMFGLFFVIYRTTNNLELAQTVSFTWLVFSHFVRIASIRFDEHMPIFSNPYVNWAITIPVILQIIIIYTPLSLFFQVVPLSLAMWGIILITVVAAVLLAKVITAIIDAHIPLEESDY</sequence>
<evidence type="ECO:0000313" key="13">
    <source>
        <dbReference type="Proteomes" id="UP000231530"/>
    </source>
</evidence>
<dbReference type="SUPFAM" id="SSF56784">
    <property type="entry name" value="HAD-like"/>
    <property type="match status" value="1"/>
</dbReference>
<dbReference type="InterPro" id="IPR006068">
    <property type="entry name" value="ATPase_P-typ_cation-transptr_C"/>
</dbReference>
<feature type="transmembrane region" description="Helical" evidence="10">
    <location>
        <begin position="826"/>
        <end position="845"/>
    </location>
</feature>
<dbReference type="SFLD" id="SFLDG00002">
    <property type="entry name" value="C1.7:_P-type_atpase_like"/>
    <property type="match status" value="1"/>
</dbReference>
<dbReference type="GO" id="GO:0016887">
    <property type="term" value="F:ATP hydrolysis activity"/>
    <property type="evidence" value="ECO:0007669"/>
    <property type="project" value="InterPro"/>
</dbReference>
<keyword evidence="3" id="KW-0479">Metal-binding</keyword>
<evidence type="ECO:0000313" key="12">
    <source>
        <dbReference type="EMBL" id="PIR75987.1"/>
    </source>
</evidence>
<dbReference type="AlphaFoldDB" id="A0A2H0TX54"/>
<dbReference type="SUPFAM" id="SSF81653">
    <property type="entry name" value="Calcium ATPase, transduction domain A"/>
    <property type="match status" value="1"/>
</dbReference>
<proteinExistence type="predicted"/>
<dbReference type="Gene3D" id="1.20.1110.10">
    <property type="entry name" value="Calcium-transporting ATPase, transmembrane domain"/>
    <property type="match status" value="1"/>
</dbReference>
<dbReference type="InterPro" id="IPR018303">
    <property type="entry name" value="ATPase_P-typ_P_site"/>
</dbReference>
<gene>
    <name evidence="12" type="ORF">COU32_04425</name>
</gene>
<keyword evidence="2 10" id="KW-0812">Transmembrane</keyword>
<dbReference type="EMBL" id="PFBY01000047">
    <property type="protein sequence ID" value="PIR75987.1"/>
    <property type="molecule type" value="Genomic_DNA"/>
</dbReference>
<dbReference type="SFLD" id="SFLDS00003">
    <property type="entry name" value="Haloacid_Dehalogenase"/>
    <property type="match status" value="1"/>
</dbReference>
<feature type="transmembrane region" description="Helical" evidence="10">
    <location>
        <begin position="78"/>
        <end position="97"/>
    </location>
</feature>
<keyword evidence="5" id="KW-0067">ATP-binding</keyword>
<keyword evidence="4" id="KW-0547">Nucleotide-binding</keyword>
<dbReference type="PRINTS" id="PR00120">
    <property type="entry name" value="HATPASE"/>
</dbReference>
<feature type="transmembrane region" description="Helical" evidence="10">
    <location>
        <begin position="851"/>
        <end position="873"/>
    </location>
</feature>
<feature type="transmembrane region" description="Helical" evidence="10">
    <location>
        <begin position="269"/>
        <end position="286"/>
    </location>
</feature>
<dbReference type="InterPro" id="IPR008250">
    <property type="entry name" value="ATPase_P-typ_transduc_dom_A_sf"/>
</dbReference>
<evidence type="ECO:0000256" key="7">
    <source>
        <dbReference type="ARBA" id="ARBA00022967"/>
    </source>
</evidence>
<evidence type="ECO:0000256" key="5">
    <source>
        <dbReference type="ARBA" id="ARBA00022840"/>
    </source>
</evidence>
<dbReference type="SUPFAM" id="SSF81660">
    <property type="entry name" value="Metal cation-transporting ATPase, ATP-binding domain N"/>
    <property type="match status" value="1"/>
</dbReference>
<feature type="transmembrane region" description="Helical" evidence="10">
    <location>
        <begin position="761"/>
        <end position="784"/>
    </location>
</feature>
<keyword evidence="6" id="KW-0460">Magnesium</keyword>
<dbReference type="PANTHER" id="PTHR24093:SF506">
    <property type="entry name" value="CATION-TRANSPORTING ATPASE PMA1"/>
    <property type="match status" value="1"/>
</dbReference>